<dbReference type="Pfam" id="PF02129">
    <property type="entry name" value="Peptidase_S15"/>
    <property type="match status" value="1"/>
</dbReference>
<sequence length="521" mass="55572">MHRLALVLSLLLTSAAVVAPASAGAAARSTTGFHWNDITAADGVVLKSNVIEPTGPGTHPGVVLVASWALNDFQYLAQAKQFAEAGYVVLSYTTRGFWASGGTIDVGGPKDIADASSAVDWLIAHTRVDPSRIGIVGMSYGGGISLLAAAHDPRIRAVGSLSGWADLAASMSGENTRRSQAAWFLQTTARLLGRPSPEMTRILGDYWADRDAAGRERWARSRSARYAIDAINRNHPAVLIAHSFGDSVFPANQMVDFYTALRTSKRLELAPGDHATAELPGLAGIRNHVWTSVRRWLDQYLRGIDTGIGEEPGVVLRPHNSSAVEYYPDWAHLTGHTDRRRLGAPHGLIATGGLDPVPPADRWSWRLPAGADTIADGGVALLTNGLEGLTGIPPIMWLPAVSRDNAAVWESGAAPVGGWKVRGVPRLHARVSSSHPRGTVIAYLYDVNALGLGSLLSHAPATWLSSPTDVDLPLQVTAYDLPAGHRLALVVDTKDPLYLDANTRNSTITLSSESWLDVPIA</sequence>
<gene>
    <name evidence="5" type="ORF">BJ971_004153</name>
</gene>
<dbReference type="InterPro" id="IPR008979">
    <property type="entry name" value="Galactose-bd-like_sf"/>
</dbReference>
<dbReference type="EMBL" id="JACHNH010000001">
    <property type="protein sequence ID" value="MBB4763597.1"/>
    <property type="molecule type" value="Genomic_DNA"/>
</dbReference>
<evidence type="ECO:0000259" key="4">
    <source>
        <dbReference type="SMART" id="SM00939"/>
    </source>
</evidence>
<feature type="chain" id="PRO_5039145209" evidence="3">
    <location>
        <begin position="24"/>
        <end position="521"/>
    </location>
</feature>
<keyword evidence="2" id="KW-0378">Hydrolase</keyword>
<dbReference type="SMART" id="SM00939">
    <property type="entry name" value="PepX_C"/>
    <property type="match status" value="1"/>
</dbReference>
<dbReference type="GO" id="GO:0052689">
    <property type="term" value="F:carboxylic ester hydrolase activity"/>
    <property type="evidence" value="ECO:0007669"/>
    <property type="project" value="UniProtKB-ARBA"/>
</dbReference>
<name>A0A7W7MRC2_9ACTN</name>
<evidence type="ECO:0000256" key="2">
    <source>
        <dbReference type="ARBA" id="ARBA00022801"/>
    </source>
</evidence>
<dbReference type="GO" id="GO:0008239">
    <property type="term" value="F:dipeptidyl-peptidase activity"/>
    <property type="evidence" value="ECO:0007669"/>
    <property type="project" value="InterPro"/>
</dbReference>
<dbReference type="SUPFAM" id="SSF53474">
    <property type="entry name" value="alpha/beta-Hydrolases"/>
    <property type="match status" value="1"/>
</dbReference>
<keyword evidence="3" id="KW-0732">Signal</keyword>
<keyword evidence="6" id="KW-1185">Reference proteome</keyword>
<comment type="similarity">
    <text evidence="1">Belongs to the AB hydrolase superfamily.</text>
</comment>
<evidence type="ECO:0000313" key="6">
    <source>
        <dbReference type="Proteomes" id="UP000578112"/>
    </source>
</evidence>
<accession>A0A7W7MRC2</accession>
<dbReference type="PANTHER" id="PTHR22946:SF9">
    <property type="entry name" value="POLYKETIDE TRANSFERASE AF380"/>
    <property type="match status" value="1"/>
</dbReference>
<dbReference type="InterPro" id="IPR000383">
    <property type="entry name" value="Xaa-Pro-like_dom"/>
</dbReference>
<evidence type="ECO:0000256" key="3">
    <source>
        <dbReference type="SAM" id="SignalP"/>
    </source>
</evidence>
<evidence type="ECO:0000313" key="5">
    <source>
        <dbReference type="EMBL" id="MBB4763597.1"/>
    </source>
</evidence>
<dbReference type="Proteomes" id="UP000578112">
    <property type="component" value="Unassembled WGS sequence"/>
</dbReference>
<dbReference type="Gene3D" id="3.40.50.1820">
    <property type="entry name" value="alpha/beta hydrolase"/>
    <property type="match status" value="1"/>
</dbReference>
<protein>
    <submittedName>
        <fullName evidence="5">Putative acyl esterase</fullName>
    </submittedName>
</protein>
<comment type="caution">
    <text evidence="5">The sequence shown here is derived from an EMBL/GenBank/DDBJ whole genome shotgun (WGS) entry which is preliminary data.</text>
</comment>
<dbReference type="Gene3D" id="2.60.120.260">
    <property type="entry name" value="Galactose-binding domain-like"/>
    <property type="match status" value="1"/>
</dbReference>
<feature type="domain" description="Xaa-Pro dipeptidyl-peptidase C-terminal" evidence="4">
    <location>
        <begin position="294"/>
        <end position="520"/>
    </location>
</feature>
<organism evidence="5 6">
    <name type="scientific">Actinoplanes digitatis</name>
    <dbReference type="NCBI Taxonomy" id="1868"/>
    <lineage>
        <taxon>Bacteria</taxon>
        <taxon>Bacillati</taxon>
        <taxon>Actinomycetota</taxon>
        <taxon>Actinomycetes</taxon>
        <taxon>Micromonosporales</taxon>
        <taxon>Micromonosporaceae</taxon>
        <taxon>Actinoplanes</taxon>
    </lineage>
</organism>
<dbReference type="InterPro" id="IPR029058">
    <property type="entry name" value="AB_hydrolase_fold"/>
</dbReference>
<feature type="signal peptide" evidence="3">
    <location>
        <begin position="1"/>
        <end position="23"/>
    </location>
</feature>
<reference evidence="5 6" key="1">
    <citation type="submission" date="2020-08" db="EMBL/GenBank/DDBJ databases">
        <title>Sequencing the genomes of 1000 actinobacteria strains.</title>
        <authorList>
            <person name="Klenk H.-P."/>
        </authorList>
    </citation>
    <scope>NUCLEOTIDE SEQUENCE [LARGE SCALE GENOMIC DNA]</scope>
    <source>
        <strain evidence="5 6">DSM 43149</strain>
    </source>
</reference>
<proteinExistence type="inferred from homology"/>
<dbReference type="InterPro" id="IPR013736">
    <property type="entry name" value="Xaa-Pro_dipept_C"/>
</dbReference>
<evidence type="ECO:0000256" key="1">
    <source>
        <dbReference type="ARBA" id="ARBA00008645"/>
    </source>
</evidence>
<dbReference type="AlphaFoldDB" id="A0A7W7MRC2"/>
<dbReference type="Pfam" id="PF08530">
    <property type="entry name" value="PepX_C"/>
    <property type="match status" value="1"/>
</dbReference>
<dbReference type="InterPro" id="IPR050261">
    <property type="entry name" value="FrsA_esterase"/>
</dbReference>
<dbReference type="SUPFAM" id="SSF49785">
    <property type="entry name" value="Galactose-binding domain-like"/>
    <property type="match status" value="1"/>
</dbReference>
<dbReference type="RefSeq" id="WP_184994892.1">
    <property type="nucleotide sequence ID" value="NZ_BOMK01000020.1"/>
</dbReference>
<dbReference type="PANTHER" id="PTHR22946">
    <property type="entry name" value="DIENELACTONE HYDROLASE DOMAIN-CONTAINING PROTEIN-RELATED"/>
    <property type="match status" value="1"/>
</dbReference>